<proteinExistence type="predicted"/>
<dbReference type="AlphaFoldDB" id="A0A507ZP47"/>
<accession>A0A507ZP47</accession>
<dbReference type="SUPFAM" id="SSF52833">
    <property type="entry name" value="Thioredoxin-like"/>
    <property type="match status" value="1"/>
</dbReference>
<dbReference type="NCBIfam" id="TIGR04019">
    <property type="entry name" value="B_thiol_YtxJ"/>
    <property type="match status" value="1"/>
</dbReference>
<protein>
    <submittedName>
        <fullName evidence="1">Bacillithiol system redox-active protein YtxJ</fullName>
    </submittedName>
</protein>
<dbReference type="InterPro" id="IPR036249">
    <property type="entry name" value="Thioredoxin-like_sf"/>
</dbReference>
<keyword evidence="2" id="KW-1185">Reference proteome</keyword>
<name>A0A507ZP47_9FLAO</name>
<comment type="caution">
    <text evidence="1">The sequence shown here is derived from an EMBL/GenBank/DDBJ whole genome shotgun (WGS) entry which is preliminary data.</text>
</comment>
<dbReference type="Pfam" id="PF11009">
    <property type="entry name" value="BrxC"/>
    <property type="match status" value="1"/>
</dbReference>
<dbReference type="Gene3D" id="3.40.30.10">
    <property type="entry name" value="Glutaredoxin"/>
    <property type="match status" value="1"/>
</dbReference>
<dbReference type="RefSeq" id="WP_141421257.1">
    <property type="nucleotide sequence ID" value="NZ_VIAR01000004.1"/>
</dbReference>
<organism evidence="1 2">
    <name type="scientific">Haloflavibacter putidus</name>
    <dbReference type="NCBI Taxonomy" id="2576776"/>
    <lineage>
        <taxon>Bacteria</taxon>
        <taxon>Pseudomonadati</taxon>
        <taxon>Bacteroidota</taxon>
        <taxon>Flavobacteriia</taxon>
        <taxon>Flavobacteriales</taxon>
        <taxon>Flavobacteriaceae</taxon>
        <taxon>Haloflavibacter</taxon>
    </lineage>
</organism>
<dbReference type="OrthoDB" id="677051at2"/>
<dbReference type="InterPro" id="IPR022551">
    <property type="entry name" value="BrxC"/>
</dbReference>
<gene>
    <name evidence="1" type="primary">ytxJ</name>
    <name evidence="1" type="ORF">FKR84_05290</name>
</gene>
<evidence type="ECO:0000313" key="2">
    <source>
        <dbReference type="Proteomes" id="UP000317169"/>
    </source>
</evidence>
<reference evidence="1 2" key="1">
    <citation type="submission" date="2019-06" db="EMBL/GenBank/DDBJ databases">
        <title>Flavibacter putida gen. nov., sp. nov., a novel marine bacterium of the family Flavobacteriaceae isolated from coastal seawater.</title>
        <authorList>
            <person name="Feng X."/>
        </authorList>
    </citation>
    <scope>NUCLEOTIDE SEQUENCE [LARGE SCALE GENOMIC DNA]</scope>
    <source>
        <strain evidence="1 2">PLHSN227</strain>
    </source>
</reference>
<dbReference type="EMBL" id="VIAR01000004">
    <property type="protein sequence ID" value="TQD39310.1"/>
    <property type="molecule type" value="Genomic_DNA"/>
</dbReference>
<sequence length="130" mass="14817">MGFLDNFFGKDTDTNEEKNSLAWKAIGSEAMINEMLETSHNKLVVIFKHSTRCGISRMVLNRFEAEADFDEDKIALYFLDLIRYRDLSNKIAERFRVTHQSPQVIVLENGEVIGDASHQAIDASQIAKHV</sequence>
<dbReference type="Proteomes" id="UP000317169">
    <property type="component" value="Unassembled WGS sequence"/>
</dbReference>
<evidence type="ECO:0000313" key="1">
    <source>
        <dbReference type="EMBL" id="TQD39310.1"/>
    </source>
</evidence>